<dbReference type="PROSITE" id="PS00095">
    <property type="entry name" value="C5_MTASE_2"/>
    <property type="match status" value="1"/>
</dbReference>
<dbReference type="SUPFAM" id="SSF53335">
    <property type="entry name" value="S-adenosyl-L-methionine-dependent methyltransferases"/>
    <property type="match status" value="1"/>
</dbReference>
<gene>
    <name evidence="9" type="primary">dcm</name>
    <name evidence="9" type="ORF">GOZ95_00650</name>
</gene>
<dbReference type="PANTHER" id="PTHR10629:SF50">
    <property type="entry name" value="DNA (CYTOSINE-5)-METHYLTRANSFERASE CMT3"/>
    <property type="match status" value="1"/>
</dbReference>
<dbReference type="PROSITE" id="PS51679">
    <property type="entry name" value="SAM_MT_C5"/>
    <property type="match status" value="1"/>
</dbReference>
<dbReference type="InterPro" id="IPR001525">
    <property type="entry name" value="C5_MeTfrase"/>
</dbReference>
<keyword evidence="4" id="KW-0680">Restriction system</keyword>
<dbReference type="InterPro" id="IPR018117">
    <property type="entry name" value="C5_DNA_meth_AS"/>
</dbReference>
<dbReference type="InterPro" id="IPR031303">
    <property type="entry name" value="C5_meth_CS"/>
</dbReference>
<dbReference type="PRINTS" id="PR00105">
    <property type="entry name" value="C5METTRFRASE"/>
</dbReference>
<dbReference type="PROSITE" id="PS00094">
    <property type="entry name" value="C5_MTASE_1"/>
    <property type="match status" value="1"/>
</dbReference>
<protein>
    <recommendedName>
        <fullName evidence="8">Cytosine-specific methyltransferase</fullName>
        <ecNumber evidence="8">2.1.1.37</ecNumber>
    </recommendedName>
</protein>
<proteinExistence type="inferred from homology"/>
<reference evidence="9 10" key="1">
    <citation type="submission" date="2019-12" db="EMBL/GenBank/DDBJ databases">
        <title>Whole-genome sequencing of Allorhizobium vitis.</title>
        <authorList>
            <person name="Gan H.M."/>
            <person name="Szegedi E."/>
            <person name="Burr T."/>
            <person name="Savka M.A."/>
        </authorList>
    </citation>
    <scope>NUCLEOTIDE SEQUENCE [LARGE SCALE GENOMIC DNA]</scope>
    <source>
        <strain evidence="9 10">CG989</strain>
    </source>
</reference>
<evidence type="ECO:0000256" key="6">
    <source>
        <dbReference type="PROSITE-ProRule" id="PRU01016"/>
    </source>
</evidence>
<accession>A0AAE5AUE4</accession>
<organism evidence="9 10">
    <name type="scientific">Agrobacterium vitis</name>
    <name type="common">Rhizobium vitis</name>
    <dbReference type="NCBI Taxonomy" id="373"/>
    <lineage>
        <taxon>Bacteria</taxon>
        <taxon>Pseudomonadati</taxon>
        <taxon>Pseudomonadota</taxon>
        <taxon>Alphaproteobacteria</taxon>
        <taxon>Hyphomicrobiales</taxon>
        <taxon>Rhizobiaceae</taxon>
        <taxon>Rhizobium/Agrobacterium group</taxon>
        <taxon>Agrobacterium</taxon>
    </lineage>
</organism>
<evidence type="ECO:0000256" key="7">
    <source>
        <dbReference type="RuleBase" id="RU000416"/>
    </source>
</evidence>
<dbReference type="InterPro" id="IPR029063">
    <property type="entry name" value="SAM-dependent_MTases_sf"/>
</dbReference>
<sequence length="434" mass="48195">MIPTCVDLFAGCGGLSLGLGTAGFSTLLGVEAHADPFSTYKLNLLDRNGDRHLWPSWLEKQPWKAEELLRFHRDKLAELKGSVDLVAGGPPCQGFSMNGLRRPDDPRSKMVDVYLEYVHVLRPRLVLLENVVGFQSMKHRAGGTYRDYAIGELVRLGYDCWTDVVRSADWGVPQRRPRFVLVAALKGTLPGIDPIQRLKVARRAFLQKRGLGPGTTDSKAALSDLEGLSDLRADREWGHKGFFALKRAAKAKTPYQALMRLGSRGQPEDLRLPRHGEASVRRMQEILDNCERGVCLRPQDRARLGIKKRSTTALDPNDIAPTISTLPDDLIHYSEPRSMTVREHARLQSFPDWFSFCGPYTTGGSRRKDACPRYTQVGNAVPPLLAEALGETLIGLLAVQQQNQITHFADSVDVRGKSSPDLREIVDADLVAAL</sequence>
<comment type="similarity">
    <text evidence="6 7">Belongs to the class I-like SAM-binding methyltransferase superfamily. C5-methyltransferase family.</text>
</comment>
<dbReference type="Pfam" id="PF00145">
    <property type="entry name" value="DNA_methylase"/>
    <property type="match status" value="1"/>
</dbReference>
<dbReference type="PANTHER" id="PTHR10629">
    <property type="entry name" value="CYTOSINE-SPECIFIC METHYLTRANSFERASE"/>
    <property type="match status" value="1"/>
</dbReference>
<comment type="caution">
    <text evidence="9">The sequence shown here is derived from an EMBL/GenBank/DDBJ whole genome shotgun (WGS) entry which is preliminary data.</text>
</comment>
<evidence type="ECO:0000256" key="2">
    <source>
        <dbReference type="ARBA" id="ARBA00022679"/>
    </source>
</evidence>
<evidence type="ECO:0000256" key="8">
    <source>
        <dbReference type="RuleBase" id="RU000417"/>
    </source>
</evidence>
<evidence type="ECO:0000256" key="4">
    <source>
        <dbReference type="ARBA" id="ARBA00022747"/>
    </source>
</evidence>
<dbReference type="GO" id="GO:0003886">
    <property type="term" value="F:DNA (cytosine-5-)-methyltransferase activity"/>
    <property type="evidence" value="ECO:0007669"/>
    <property type="project" value="UniProtKB-EC"/>
</dbReference>
<evidence type="ECO:0000256" key="5">
    <source>
        <dbReference type="ARBA" id="ARBA00047422"/>
    </source>
</evidence>
<dbReference type="EC" id="2.1.1.37" evidence="8"/>
<comment type="catalytic activity">
    <reaction evidence="5 8">
        <text>a 2'-deoxycytidine in DNA + S-adenosyl-L-methionine = a 5-methyl-2'-deoxycytidine in DNA + S-adenosyl-L-homocysteine + H(+)</text>
        <dbReference type="Rhea" id="RHEA:13681"/>
        <dbReference type="Rhea" id="RHEA-COMP:11369"/>
        <dbReference type="Rhea" id="RHEA-COMP:11370"/>
        <dbReference type="ChEBI" id="CHEBI:15378"/>
        <dbReference type="ChEBI" id="CHEBI:57856"/>
        <dbReference type="ChEBI" id="CHEBI:59789"/>
        <dbReference type="ChEBI" id="CHEBI:85452"/>
        <dbReference type="ChEBI" id="CHEBI:85454"/>
        <dbReference type="EC" id="2.1.1.37"/>
    </reaction>
</comment>
<dbReference type="InterPro" id="IPR050390">
    <property type="entry name" value="C5-Methyltransferase"/>
</dbReference>
<evidence type="ECO:0000313" key="10">
    <source>
        <dbReference type="Proteomes" id="UP000436692"/>
    </source>
</evidence>
<dbReference type="Gene3D" id="3.40.50.150">
    <property type="entry name" value="Vaccinia Virus protein VP39"/>
    <property type="match status" value="1"/>
</dbReference>
<keyword evidence="3 6" id="KW-0949">S-adenosyl-L-methionine</keyword>
<evidence type="ECO:0000256" key="1">
    <source>
        <dbReference type="ARBA" id="ARBA00022603"/>
    </source>
</evidence>
<dbReference type="NCBIfam" id="TIGR00675">
    <property type="entry name" value="dcm"/>
    <property type="match status" value="1"/>
</dbReference>
<dbReference type="RefSeq" id="WP_156547026.1">
    <property type="nucleotide sequence ID" value="NZ_JABAEJ010000001.1"/>
</dbReference>
<feature type="active site" evidence="6">
    <location>
        <position position="92"/>
    </location>
</feature>
<dbReference type="GO" id="GO:0009307">
    <property type="term" value="P:DNA restriction-modification system"/>
    <property type="evidence" value="ECO:0007669"/>
    <property type="project" value="UniProtKB-KW"/>
</dbReference>
<evidence type="ECO:0000256" key="3">
    <source>
        <dbReference type="ARBA" id="ARBA00022691"/>
    </source>
</evidence>
<dbReference type="GO" id="GO:0032259">
    <property type="term" value="P:methylation"/>
    <property type="evidence" value="ECO:0007669"/>
    <property type="project" value="UniProtKB-KW"/>
</dbReference>
<dbReference type="AlphaFoldDB" id="A0AAE5AUE4"/>
<keyword evidence="1 6" id="KW-0489">Methyltransferase</keyword>
<dbReference type="EMBL" id="WPHM01000001">
    <property type="protein sequence ID" value="MUZ55960.1"/>
    <property type="molecule type" value="Genomic_DNA"/>
</dbReference>
<name>A0AAE5AUE4_AGRVI</name>
<dbReference type="Proteomes" id="UP000436692">
    <property type="component" value="Unassembled WGS sequence"/>
</dbReference>
<evidence type="ECO:0000313" key="9">
    <source>
        <dbReference type="EMBL" id="MUZ55960.1"/>
    </source>
</evidence>
<keyword evidence="2 6" id="KW-0808">Transferase</keyword>
<dbReference type="Gene3D" id="3.90.120.10">
    <property type="entry name" value="DNA Methylase, subunit A, domain 2"/>
    <property type="match status" value="1"/>
</dbReference>